<dbReference type="Gene3D" id="2.30.30.620">
    <property type="match status" value="1"/>
</dbReference>
<dbReference type="InterPro" id="IPR021870">
    <property type="entry name" value="MVP_shoulder"/>
</dbReference>
<organism evidence="4 5">
    <name type="scientific">Angomonas deanei</name>
    <dbReference type="NCBI Taxonomy" id="59799"/>
    <lineage>
        <taxon>Eukaryota</taxon>
        <taxon>Discoba</taxon>
        <taxon>Euglenozoa</taxon>
        <taxon>Kinetoplastea</taxon>
        <taxon>Metakinetoplastina</taxon>
        <taxon>Trypanosomatida</taxon>
        <taxon>Trypanosomatidae</taxon>
        <taxon>Strigomonadinae</taxon>
        <taxon>Angomonas</taxon>
    </lineage>
</organism>
<dbReference type="AlphaFoldDB" id="A0A7G2CP52"/>
<dbReference type="Gene3D" id="6.10.250.720">
    <property type="match status" value="1"/>
</dbReference>
<dbReference type="PANTHER" id="PTHR14165:SF13">
    <property type="entry name" value="VAULT PROTEIN, PUTATIVE-RELATED"/>
    <property type="match status" value="1"/>
</dbReference>
<dbReference type="Gene3D" id="6.20.380.10">
    <property type="match status" value="1"/>
</dbReference>
<dbReference type="InterPro" id="IPR039059">
    <property type="entry name" value="MVP"/>
</dbReference>
<dbReference type="GO" id="GO:0005634">
    <property type="term" value="C:nucleus"/>
    <property type="evidence" value="ECO:0007669"/>
    <property type="project" value="TreeGrafter"/>
</dbReference>
<evidence type="ECO:0000313" key="5">
    <source>
        <dbReference type="Proteomes" id="UP000515908"/>
    </source>
</evidence>
<evidence type="ECO:0000259" key="3">
    <source>
        <dbReference type="Pfam" id="PF17796"/>
    </source>
</evidence>
<name>A0A7G2CP52_9TRYP</name>
<feature type="domain" description="Major vault protein repeat" evidence="2">
    <location>
        <begin position="106"/>
        <end position="167"/>
    </location>
</feature>
<dbReference type="Pfam" id="PF17795">
    <property type="entry name" value="Vault_3"/>
    <property type="match status" value="1"/>
</dbReference>
<dbReference type="CDD" id="cd08825">
    <property type="entry name" value="MVP_shoulder"/>
    <property type="match status" value="1"/>
</dbReference>
<dbReference type="EMBL" id="LR877163">
    <property type="protein sequence ID" value="CAD2220887.1"/>
    <property type="molecule type" value="Genomic_DNA"/>
</dbReference>
<proteinExistence type="predicted"/>
<dbReference type="PANTHER" id="PTHR14165">
    <property type="entry name" value="MAJOR VAULT PROTEIN"/>
    <property type="match status" value="1"/>
</dbReference>
<dbReference type="InterPro" id="IPR041136">
    <property type="entry name" value="Vault_4"/>
</dbReference>
<dbReference type="InterPro" id="IPR040989">
    <property type="entry name" value="Vault_3"/>
</dbReference>
<evidence type="ECO:0000313" key="4">
    <source>
        <dbReference type="EMBL" id="CAD2220887.1"/>
    </source>
</evidence>
<gene>
    <name evidence="4" type="ORF">ADEAN_000841100</name>
</gene>
<feature type="domain" description="Major vault protein shoulder" evidence="1">
    <location>
        <begin position="168"/>
        <end position="288"/>
    </location>
</feature>
<evidence type="ECO:0000259" key="2">
    <source>
        <dbReference type="Pfam" id="PF17795"/>
    </source>
</evidence>
<dbReference type="Proteomes" id="UP000515908">
    <property type="component" value="Chromosome 19"/>
</dbReference>
<accession>A0A7G2CP52</accession>
<sequence length="499" mass="54892">MVLLTKNRGVYVRNIRTGIVTSRYGEPFMLSEEEELWEKPVTPLVRRMLGAPRLSLRVEEDPGVFQPQMSAEDSILLDAGTFLTTREEEAHEVVQEQDSDISQFAVVSARAEPNTLIRLYDESKGTSRVVAGPAEVNLEPYEEFTILSLSGGKPKTPGQIYALCLYMGPDYMADLIEIETLDHARLELQLAYNWELDNSDPHVAEIAFTIPDFIGEACKTLASRVRSLIAGKTFDDFHRNSSTLIKQAVFGSSSYRYIEVLNDGEVLYFTANGLRITNVDVQSVTPVDPRTKFALTKSVQLAVEIITKSQENDATHNAMLREQKAKGALELQTIQDKCGAEEQRIKLLGVVVENASIEQIGASKAQALAESEARLVEATADFNATPIRCSAHEAGVAAELSILEKRMNADLDHRKAMNDLEVEKVTTLNDIEAGKHEAIMAALGKETLVELAKAGPELQAKLLGALGLQGFLVTDGSTPINLMNFADQIAVQKQLVESK</sequence>
<evidence type="ECO:0000259" key="1">
    <source>
        <dbReference type="Pfam" id="PF11978"/>
    </source>
</evidence>
<dbReference type="Gene3D" id="2.30.30.570">
    <property type="match status" value="1"/>
</dbReference>
<dbReference type="Pfam" id="PF17796">
    <property type="entry name" value="Vault_4"/>
    <property type="match status" value="1"/>
</dbReference>
<dbReference type="FunFam" id="3.30.479.30:FF:000010">
    <property type="entry name" value="major vault protein-like"/>
    <property type="match status" value="1"/>
</dbReference>
<dbReference type="GO" id="GO:0005737">
    <property type="term" value="C:cytoplasm"/>
    <property type="evidence" value="ECO:0007669"/>
    <property type="project" value="TreeGrafter"/>
</dbReference>
<dbReference type="OrthoDB" id="6125719at2759"/>
<dbReference type="InterPro" id="IPR036013">
    <property type="entry name" value="Band_7/SPFH_dom_sf"/>
</dbReference>
<reference evidence="4 5" key="1">
    <citation type="submission" date="2020-08" db="EMBL/GenBank/DDBJ databases">
        <authorList>
            <person name="Newling K."/>
            <person name="Davey J."/>
            <person name="Forrester S."/>
        </authorList>
    </citation>
    <scope>NUCLEOTIDE SEQUENCE [LARGE SCALE GENOMIC DNA]</scope>
    <source>
        <strain evidence="5">Crithidia deanei Carvalho (ATCC PRA-265)</strain>
    </source>
</reference>
<dbReference type="Pfam" id="PF11978">
    <property type="entry name" value="MVP_shoulder"/>
    <property type="match status" value="1"/>
</dbReference>
<dbReference type="VEuPathDB" id="TriTrypDB:ADEAN_000841100"/>
<protein>
    <submittedName>
        <fullName evidence="4">Major Vault Protein repeat domain/Major Vault Protein Repeat domain/Shoulder domain containing protein, putative</fullName>
    </submittedName>
</protein>
<feature type="domain" description="Major vault protein repeat" evidence="3">
    <location>
        <begin position="4"/>
        <end position="41"/>
    </location>
</feature>
<dbReference type="Gene3D" id="3.30.479.30">
    <property type="entry name" value="Band 7 domain"/>
    <property type="match status" value="1"/>
</dbReference>
<keyword evidence="5" id="KW-1185">Reference proteome</keyword>